<evidence type="ECO:0000256" key="3">
    <source>
        <dbReference type="ARBA" id="ARBA00022827"/>
    </source>
</evidence>
<dbReference type="SUPFAM" id="SSF54373">
    <property type="entry name" value="FAD-linked reductases, C-terminal domain"/>
    <property type="match status" value="1"/>
</dbReference>
<keyword evidence="4" id="KW-0560">Oxidoreductase</keyword>
<keyword evidence="8" id="KW-1185">Reference proteome</keyword>
<dbReference type="GO" id="GO:0008115">
    <property type="term" value="F:sarcosine oxidase activity"/>
    <property type="evidence" value="ECO:0007669"/>
    <property type="project" value="TreeGrafter"/>
</dbReference>
<dbReference type="InterPro" id="IPR045170">
    <property type="entry name" value="MTOX"/>
</dbReference>
<evidence type="ECO:0000259" key="6">
    <source>
        <dbReference type="Pfam" id="PF01266"/>
    </source>
</evidence>
<dbReference type="InterPro" id="IPR036188">
    <property type="entry name" value="FAD/NAD-bd_sf"/>
</dbReference>
<evidence type="ECO:0000313" key="8">
    <source>
        <dbReference type="Proteomes" id="UP000427906"/>
    </source>
</evidence>
<dbReference type="Gene3D" id="3.30.9.10">
    <property type="entry name" value="D-Amino Acid Oxidase, subunit A, domain 2"/>
    <property type="match status" value="1"/>
</dbReference>
<dbReference type="Gene3D" id="3.50.50.60">
    <property type="entry name" value="FAD/NAD(P)-binding domain"/>
    <property type="match status" value="1"/>
</dbReference>
<evidence type="ECO:0000256" key="5">
    <source>
        <dbReference type="SAM" id="MobiDB-lite"/>
    </source>
</evidence>
<dbReference type="Proteomes" id="UP000427906">
    <property type="component" value="Chromosome"/>
</dbReference>
<dbReference type="EMBL" id="AP021874">
    <property type="protein sequence ID" value="BBO70378.1"/>
    <property type="molecule type" value="Genomic_DNA"/>
</dbReference>
<dbReference type="GO" id="GO:0050660">
    <property type="term" value="F:flavin adenine dinucleotide binding"/>
    <property type="evidence" value="ECO:0007669"/>
    <property type="project" value="InterPro"/>
</dbReference>
<dbReference type="PANTHER" id="PTHR10961:SF7">
    <property type="entry name" value="FAD DEPENDENT OXIDOREDUCTASE DOMAIN-CONTAINING PROTEIN"/>
    <property type="match status" value="1"/>
</dbReference>
<dbReference type="RefSeq" id="WP_155318333.1">
    <property type="nucleotide sequence ID" value="NZ_AP021874.1"/>
</dbReference>
<organism evidence="7 8">
    <name type="scientific">Desulfosarcina alkanivorans</name>
    <dbReference type="NCBI Taxonomy" id="571177"/>
    <lineage>
        <taxon>Bacteria</taxon>
        <taxon>Pseudomonadati</taxon>
        <taxon>Thermodesulfobacteriota</taxon>
        <taxon>Desulfobacteria</taxon>
        <taxon>Desulfobacterales</taxon>
        <taxon>Desulfosarcinaceae</taxon>
        <taxon>Desulfosarcina</taxon>
    </lineage>
</organism>
<dbReference type="OrthoDB" id="9806257at2"/>
<gene>
    <name evidence="7" type="primary">solA</name>
    <name evidence="7" type="ORF">DSCA_43080</name>
</gene>
<feature type="domain" description="FAD dependent oxidoreductase" evidence="6">
    <location>
        <begin position="5"/>
        <end position="365"/>
    </location>
</feature>
<keyword evidence="2" id="KW-0285">Flavoprotein</keyword>
<protein>
    <submittedName>
        <fullName evidence="7">N-methyltryptophan oxidase</fullName>
    </submittedName>
</protein>
<sequence>MRSYDVIVVGLGTAGSAACMTLARRGVSVLGVDMFRPPHTMGSHHGRSRSVRRAYLEGSVYLPMARRAWDLWRRLETDSGERLLVTTGNLTIGPPDGPALTGFLASARTGGIPHECLSAAQIRKRWPPLAPSDDLAGGLEKEAGIVFPETCIRVFLRMAEASGATLHTDERVAGWTIEGEAIKVHTSLGSYSAGRVLIAAGARSGRLLGDTGAMLSPKRVPVHWIEPPDAAGYALGTFPVNFWQVPTEGTDDPHAPHREFYALPAIGPGGRVKAAFHNGLADGDPHHPAPPASAGEVAAIRRTLARFLPPLSGQPITSDTCMYTLTPDHHFLMGAIPGNDNVFAVALAGHGFKFAPVLGEILADLVQGRSPAVDVSFFSPRRPGKPSFDNRQTTAQGTQ</sequence>
<dbReference type="NCBIfam" id="NF008425">
    <property type="entry name" value="PRK11259.1"/>
    <property type="match status" value="1"/>
</dbReference>
<keyword evidence="3" id="KW-0274">FAD</keyword>
<dbReference type="SUPFAM" id="SSF51905">
    <property type="entry name" value="FAD/NAD(P)-binding domain"/>
    <property type="match status" value="1"/>
</dbReference>
<feature type="region of interest" description="Disordered" evidence="5">
    <location>
        <begin position="377"/>
        <end position="399"/>
    </location>
</feature>
<dbReference type="PROSITE" id="PS51257">
    <property type="entry name" value="PROKAR_LIPOPROTEIN"/>
    <property type="match status" value="1"/>
</dbReference>
<name>A0A5K7YNJ4_9BACT</name>
<feature type="compositionally biased region" description="Polar residues" evidence="5">
    <location>
        <begin position="389"/>
        <end position="399"/>
    </location>
</feature>
<evidence type="ECO:0000256" key="4">
    <source>
        <dbReference type="ARBA" id="ARBA00023002"/>
    </source>
</evidence>
<comment type="cofactor">
    <cofactor evidence="1">
        <name>FAD</name>
        <dbReference type="ChEBI" id="CHEBI:57692"/>
    </cofactor>
</comment>
<dbReference type="PANTHER" id="PTHR10961">
    <property type="entry name" value="PEROXISOMAL SARCOSINE OXIDASE"/>
    <property type="match status" value="1"/>
</dbReference>
<accession>A0A5K7YNJ4</accession>
<evidence type="ECO:0000256" key="2">
    <source>
        <dbReference type="ARBA" id="ARBA00022630"/>
    </source>
</evidence>
<reference evidence="7 8" key="1">
    <citation type="submission" date="2019-11" db="EMBL/GenBank/DDBJ databases">
        <title>Comparative genomics of hydrocarbon-degrading Desulfosarcina strains.</title>
        <authorList>
            <person name="Watanabe M."/>
            <person name="Kojima H."/>
            <person name="Fukui M."/>
        </authorList>
    </citation>
    <scope>NUCLEOTIDE SEQUENCE [LARGE SCALE GENOMIC DNA]</scope>
    <source>
        <strain evidence="7 8">PL12</strain>
    </source>
</reference>
<dbReference type="Pfam" id="PF01266">
    <property type="entry name" value="DAO"/>
    <property type="match status" value="1"/>
</dbReference>
<dbReference type="InterPro" id="IPR006076">
    <property type="entry name" value="FAD-dep_OxRdtase"/>
</dbReference>
<proteinExistence type="predicted"/>
<dbReference type="KEGG" id="dalk:DSCA_43080"/>
<evidence type="ECO:0000256" key="1">
    <source>
        <dbReference type="ARBA" id="ARBA00001974"/>
    </source>
</evidence>
<evidence type="ECO:0000313" key="7">
    <source>
        <dbReference type="EMBL" id="BBO70378.1"/>
    </source>
</evidence>
<dbReference type="AlphaFoldDB" id="A0A5K7YNJ4"/>